<feature type="coiled-coil region" evidence="6">
    <location>
        <begin position="557"/>
        <end position="625"/>
    </location>
</feature>
<protein>
    <recommendedName>
        <fullName evidence="5">Probable ATP-binding protein YheS</fullName>
    </recommendedName>
</protein>
<evidence type="ECO:0000256" key="2">
    <source>
        <dbReference type="ARBA" id="ARBA00022741"/>
    </source>
</evidence>
<feature type="domain" description="ABC transporter" evidence="7">
    <location>
        <begin position="2"/>
        <end position="246"/>
    </location>
</feature>
<dbReference type="EMBL" id="JAHLFG010000076">
    <property type="protein sequence ID" value="MBU3827211.1"/>
    <property type="molecule type" value="Genomic_DNA"/>
</dbReference>
<dbReference type="FunFam" id="3.40.50.300:FF:000011">
    <property type="entry name" value="Putative ABC transporter ATP-binding component"/>
    <property type="match status" value="1"/>
</dbReference>
<keyword evidence="1" id="KW-0677">Repeat</keyword>
<evidence type="ECO:0000256" key="6">
    <source>
        <dbReference type="SAM" id="Coils"/>
    </source>
</evidence>
<gene>
    <name evidence="8" type="ORF">IAA31_06955</name>
</gene>
<sequence>MISLSDVTLMRGTRVLMEHATAALYDGHKIGIIGRNGCGKSSLFAAIQGELAPELGTLAVPKGLRIAAVAQQTPALTEAALDYVIDGDKELRALQRQQEEAMAAGDGEKIALIEDKLGIVGAWTVKARAENLLDGLGFSKDEMSRPVKEFSGGWRMRLNLAQALIARSDLLLLDEPTNHLDLDTIMFLEGYLKAYQGTLLCISHDRDFLDSFCSDILHFESGTVVLYKGNYSAYERLRAERIKAEKAARRKEEATLAHLQAFVDRFRYKATKAKQAQSMLKAIDRIKLTAVTQEESPFSFTFPEPDRTVAVLASFHQVTAGYGTEAILHDINVQLLAGDRIGLLGRNGQGKSTFIKTLAGIIPPLQGTVTLGKDIKLGYFAQQELEELNLERSALEHLQKLDPKASERELRSFLGGFAFSGDKALLPAGQLSGGEQARLALAIIAYQKPNLLLLDEPTNHLDLEMREALTVALASYPGALLLVSHDRHLLEAIAEKLWLIDEGKVSEFNGDLNDYQEYLSNKHKRFADSLKEKHAPEGAGPSMSAKAYKSKEDKRAMAQFRASLRPLKLEIEALEKKTAKLEDRIKEIDGILAQGTIYQEDSAKAEALMIERAQCAHELEDTEEQWLDKQSTLEDIIAKHDKESAC</sequence>
<dbReference type="InterPro" id="IPR037118">
    <property type="entry name" value="Val-tRNA_synth_C_sf"/>
</dbReference>
<organism evidence="8 9">
    <name type="scientific">Candidatus Anaerobiospirillum merdipullorum</name>
    <dbReference type="NCBI Taxonomy" id="2838450"/>
    <lineage>
        <taxon>Bacteria</taxon>
        <taxon>Pseudomonadati</taxon>
        <taxon>Pseudomonadota</taxon>
        <taxon>Gammaproteobacteria</taxon>
        <taxon>Aeromonadales</taxon>
        <taxon>Succinivibrionaceae</taxon>
        <taxon>Anaerobiospirillum</taxon>
    </lineage>
</organism>
<keyword evidence="3 8" id="KW-0067">ATP-binding</keyword>
<dbReference type="GO" id="GO:0016887">
    <property type="term" value="F:ATP hydrolysis activity"/>
    <property type="evidence" value="ECO:0007669"/>
    <property type="project" value="InterPro"/>
</dbReference>
<dbReference type="Proteomes" id="UP000824150">
    <property type="component" value="Unassembled WGS sequence"/>
</dbReference>
<dbReference type="PROSITE" id="PS00211">
    <property type="entry name" value="ABC_TRANSPORTER_1"/>
    <property type="match status" value="2"/>
</dbReference>
<evidence type="ECO:0000256" key="5">
    <source>
        <dbReference type="ARBA" id="ARBA00069073"/>
    </source>
</evidence>
<dbReference type="GO" id="GO:0005524">
    <property type="term" value="F:ATP binding"/>
    <property type="evidence" value="ECO:0007669"/>
    <property type="project" value="UniProtKB-KW"/>
</dbReference>
<evidence type="ECO:0000313" key="9">
    <source>
        <dbReference type="Proteomes" id="UP000824150"/>
    </source>
</evidence>
<dbReference type="InterPro" id="IPR027417">
    <property type="entry name" value="P-loop_NTPase"/>
</dbReference>
<evidence type="ECO:0000256" key="4">
    <source>
        <dbReference type="ARBA" id="ARBA00061571"/>
    </source>
</evidence>
<dbReference type="PANTHER" id="PTHR19211">
    <property type="entry name" value="ATP-BINDING TRANSPORT PROTEIN-RELATED"/>
    <property type="match status" value="1"/>
</dbReference>
<feature type="domain" description="ABC transporter" evidence="7">
    <location>
        <begin position="313"/>
        <end position="527"/>
    </location>
</feature>
<dbReference type="InterPro" id="IPR003593">
    <property type="entry name" value="AAA+_ATPase"/>
</dbReference>
<dbReference type="InterPro" id="IPR032781">
    <property type="entry name" value="ABC_tran_Xtn"/>
</dbReference>
<dbReference type="InterPro" id="IPR003439">
    <property type="entry name" value="ABC_transporter-like_ATP-bd"/>
</dbReference>
<dbReference type="Gene3D" id="1.10.287.380">
    <property type="entry name" value="Valyl-tRNA synthetase, C-terminal domain"/>
    <property type="match status" value="1"/>
</dbReference>
<keyword evidence="6" id="KW-0175">Coiled coil</keyword>
<dbReference type="AlphaFoldDB" id="A0A9E2NSG2"/>
<evidence type="ECO:0000313" key="8">
    <source>
        <dbReference type="EMBL" id="MBU3827211.1"/>
    </source>
</evidence>
<dbReference type="InterPro" id="IPR050611">
    <property type="entry name" value="ABCF"/>
</dbReference>
<comment type="similarity">
    <text evidence="4">Belongs to the ABC transporter superfamily. ABCF family. YheS subfamily.</text>
</comment>
<evidence type="ECO:0000259" key="7">
    <source>
        <dbReference type="PROSITE" id="PS50893"/>
    </source>
</evidence>
<evidence type="ECO:0000256" key="1">
    <source>
        <dbReference type="ARBA" id="ARBA00022737"/>
    </source>
</evidence>
<dbReference type="Pfam" id="PF12848">
    <property type="entry name" value="ABC_tran_Xtn"/>
    <property type="match status" value="1"/>
</dbReference>
<dbReference type="PANTHER" id="PTHR19211:SF14">
    <property type="entry name" value="ATP-BINDING CASSETTE SUB-FAMILY F MEMBER 1"/>
    <property type="match status" value="1"/>
</dbReference>
<dbReference type="PROSITE" id="PS50893">
    <property type="entry name" value="ABC_TRANSPORTER_2"/>
    <property type="match status" value="2"/>
</dbReference>
<dbReference type="CDD" id="cd03221">
    <property type="entry name" value="ABCF_EF-3"/>
    <property type="match status" value="2"/>
</dbReference>
<reference evidence="8" key="1">
    <citation type="journal article" date="2021" name="PeerJ">
        <title>Extensive microbial diversity within the chicken gut microbiome revealed by metagenomics and culture.</title>
        <authorList>
            <person name="Gilroy R."/>
            <person name="Ravi A."/>
            <person name="Getino M."/>
            <person name="Pursley I."/>
            <person name="Horton D.L."/>
            <person name="Alikhan N.F."/>
            <person name="Baker D."/>
            <person name="Gharbi K."/>
            <person name="Hall N."/>
            <person name="Watson M."/>
            <person name="Adriaenssens E.M."/>
            <person name="Foster-Nyarko E."/>
            <person name="Jarju S."/>
            <person name="Secka A."/>
            <person name="Antonio M."/>
            <person name="Oren A."/>
            <person name="Chaudhuri R.R."/>
            <person name="La Ragione R."/>
            <person name="Hildebrand F."/>
            <person name="Pallen M.J."/>
        </authorList>
    </citation>
    <scope>NUCLEOTIDE SEQUENCE</scope>
    <source>
        <strain evidence="8">687</strain>
    </source>
</reference>
<dbReference type="SUPFAM" id="SSF52540">
    <property type="entry name" value="P-loop containing nucleoside triphosphate hydrolases"/>
    <property type="match status" value="2"/>
</dbReference>
<name>A0A9E2NSG2_9GAMM</name>
<keyword evidence="2" id="KW-0547">Nucleotide-binding</keyword>
<reference evidence="8" key="2">
    <citation type="submission" date="2021-04" db="EMBL/GenBank/DDBJ databases">
        <authorList>
            <person name="Gilroy R."/>
        </authorList>
    </citation>
    <scope>NUCLEOTIDE SEQUENCE</scope>
    <source>
        <strain evidence="8">687</strain>
    </source>
</reference>
<dbReference type="Pfam" id="PF00005">
    <property type="entry name" value="ABC_tran"/>
    <property type="match status" value="2"/>
</dbReference>
<dbReference type="Gene3D" id="3.40.50.300">
    <property type="entry name" value="P-loop containing nucleotide triphosphate hydrolases"/>
    <property type="match status" value="2"/>
</dbReference>
<comment type="caution">
    <text evidence="8">The sequence shown here is derived from an EMBL/GenBank/DDBJ whole genome shotgun (WGS) entry which is preliminary data.</text>
</comment>
<dbReference type="FunFam" id="3.40.50.300:FF:002053">
    <property type="entry name" value="ABC transporter ATP-binding protein"/>
    <property type="match status" value="1"/>
</dbReference>
<proteinExistence type="inferred from homology"/>
<evidence type="ECO:0000256" key="3">
    <source>
        <dbReference type="ARBA" id="ARBA00022840"/>
    </source>
</evidence>
<accession>A0A9E2NSG2</accession>
<dbReference type="InterPro" id="IPR017871">
    <property type="entry name" value="ABC_transporter-like_CS"/>
</dbReference>
<dbReference type="SMART" id="SM00382">
    <property type="entry name" value="AAA"/>
    <property type="match status" value="2"/>
</dbReference>